<dbReference type="AlphaFoldDB" id="A0AAD6PMJ7"/>
<dbReference type="SUPFAM" id="SSF50978">
    <property type="entry name" value="WD40 repeat-like"/>
    <property type="match status" value="1"/>
</dbReference>
<dbReference type="Proteomes" id="UP001162972">
    <property type="component" value="Chromosome 18"/>
</dbReference>
<sequence length="67" mass="7287">MAISSDLIYMGCKAGSVEIWDRKKQQSRVEILQTGTNDKVLCMALNANEDVLVIGTSTGQIQAWGLS</sequence>
<accession>A0AAD6PMJ7</accession>
<comment type="caution">
    <text evidence="1">The sequence shown here is derived from an EMBL/GenBank/DDBJ whole genome shotgun (WGS) entry which is preliminary data.</text>
</comment>
<dbReference type="InterPro" id="IPR015943">
    <property type="entry name" value="WD40/YVTN_repeat-like_dom_sf"/>
</dbReference>
<dbReference type="PANTHER" id="PTHR47446:SF2">
    <property type="entry name" value="RING-TYPE E3 UBIQUITIN TRANSFERASE"/>
    <property type="match status" value="1"/>
</dbReference>
<protein>
    <submittedName>
        <fullName evidence="1">Uncharacterized protein</fullName>
    </submittedName>
</protein>
<dbReference type="EMBL" id="JAPFFJ010000001">
    <property type="protein sequence ID" value="KAJ6435401.1"/>
    <property type="molecule type" value="Genomic_DNA"/>
</dbReference>
<dbReference type="InterPro" id="IPR052858">
    <property type="entry name" value="E3_ubiquitin-ligase_LIN"/>
</dbReference>
<gene>
    <name evidence="1" type="ORF">OIU84_000568</name>
</gene>
<dbReference type="InterPro" id="IPR036322">
    <property type="entry name" value="WD40_repeat_dom_sf"/>
</dbReference>
<dbReference type="PANTHER" id="PTHR47446">
    <property type="entry name" value="RING-TYPE E3 UBIQUITIN TRANSFERASE"/>
    <property type="match status" value="1"/>
</dbReference>
<reference evidence="1 2" key="1">
    <citation type="journal article" date="2023" name="Int. J. Mol. Sci.">
        <title>De Novo Assembly and Annotation of 11 Diverse Shrub Willow (Salix) Genomes Reveals Novel Gene Organization in Sex-Linked Regions.</title>
        <authorList>
            <person name="Hyden B."/>
            <person name="Feng K."/>
            <person name="Yates T.B."/>
            <person name="Jawdy S."/>
            <person name="Cereghino C."/>
            <person name="Smart L.B."/>
            <person name="Muchero W."/>
        </authorList>
    </citation>
    <scope>NUCLEOTIDE SEQUENCE [LARGE SCALE GENOMIC DNA]</scope>
    <source>
        <tissue evidence="1">Shoot tip</tissue>
    </source>
</reference>
<keyword evidence="2" id="KW-1185">Reference proteome</keyword>
<dbReference type="Gene3D" id="2.130.10.10">
    <property type="entry name" value="YVTN repeat-like/Quinoprotein amine dehydrogenase"/>
    <property type="match status" value="1"/>
</dbReference>
<organism evidence="1 2">
    <name type="scientific">Salix udensis</name>
    <dbReference type="NCBI Taxonomy" id="889485"/>
    <lineage>
        <taxon>Eukaryota</taxon>
        <taxon>Viridiplantae</taxon>
        <taxon>Streptophyta</taxon>
        <taxon>Embryophyta</taxon>
        <taxon>Tracheophyta</taxon>
        <taxon>Spermatophyta</taxon>
        <taxon>Magnoliopsida</taxon>
        <taxon>eudicotyledons</taxon>
        <taxon>Gunneridae</taxon>
        <taxon>Pentapetalae</taxon>
        <taxon>rosids</taxon>
        <taxon>fabids</taxon>
        <taxon>Malpighiales</taxon>
        <taxon>Salicaceae</taxon>
        <taxon>Saliceae</taxon>
        <taxon>Salix</taxon>
    </lineage>
</organism>
<name>A0AAD6PMJ7_9ROSI</name>
<evidence type="ECO:0000313" key="2">
    <source>
        <dbReference type="Proteomes" id="UP001162972"/>
    </source>
</evidence>
<proteinExistence type="predicted"/>
<evidence type="ECO:0000313" key="1">
    <source>
        <dbReference type="EMBL" id="KAJ6435401.1"/>
    </source>
</evidence>